<keyword evidence="10" id="KW-0472">Membrane</keyword>
<comment type="caution">
    <text evidence="12">The sequence shown here is derived from an EMBL/GenBank/DDBJ whole genome shotgun (WGS) entry which is preliminary data.</text>
</comment>
<evidence type="ECO:0000256" key="8">
    <source>
        <dbReference type="ARBA" id="ARBA00022695"/>
    </source>
</evidence>
<evidence type="ECO:0000256" key="7">
    <source>
        <dbReference type="ARBA" id="ARBA00022679"/>
    </source>
</evidence>
<evidence type="ECO:0000256" key="9">
    <source>
        <dbReference type="ARBA" id="ARBA00049235"/>
    </source>
</evidence>
<evidence type="ECO:0000313" key="12">
    <source>
        <dbReference type="EMBL" id="GAH29761.1"/>
    </source>
</evidence>
<dbReference type="GO" id="GO:0016779">
    <property type="term" value="F:nucleotidyltransferase activity"/>
    <property type="evidence" value="ECO:0007669"/>
    <property type="project" value="UniProtKB-KW"/>
</dbReference>
<keyword evidence="10" id="KW-0812">Transmembrane</keyword>
<dbReference type="Pfam" id="PF12804">
    <property type="entry name" value="NTP_transf_3"/>
    <property type="match status" value="1"/>
</dbReference>
<gene>
    <name evidence="12" type="ORF">S03H2_01023</name>
</gene>
<protein>
    <recommendedName>
        <fullName evidence="6">Bifunctional IPC transferase and DIPP synthase</fullName>
        <ecNumber evidence="4">2.7.7.74</ecNumber>
        <ecNumber evidence="5">2.7.8.34</ecNumber>
    </recommendedName>
</protein>
<dbReference type="InterPro" id="IPR048254">
    <property type="entry name" value="CDP_ALCOHOL_P_TRANSF_CS"/>
</dbReference>
<dbReference type="GO" id="GO:0016020">
    <property type="term" value="C:membrane"/>
    <property type="evidence" value="ECO:0007669"/>
    <property type="project" value="InterPro"/>
</dbReference>
<organism evidence="12">
    <name type="scientific">marine sediment metagenome</name>
    <dbReference type="NCBI Taxonomy" id="412755"/>
    <lineage>
        <taxon>unclassified sequences</taxon>
        <taxon>metagenomes</taxon>
        <taxon>ecological metagenomes</taxon>
    </lineage>
</organism>
<dbReference type="GO" id="GO:0016780">
    <property type="term" value="F:phosphotransferase activity, for other substituted phosphate groups"/>
    <property type="evidence" value="ECO:0007669"/>
    <property type="project" value="InterPro"/>
</dbReference>
<reference evidence="12" key="1">
    <citation type="journal article" date="2014" name="Front. Microbiol.">
        <title>High frequency of phylogenetically diverse reductive dehalogenase-homologous genes in deep subseafloor sedimentary metagenomes.</title>
        <authorList>
            <person name="Kawai M."/>
            <person name="Futagami T."/>
            <person name="Toyoda A."/>
            <person name="Takaki Y."/>
            <person name="Nishi S."/>
            <person name="Hori S."/>
            <person name="Arai W."/>
            <person name="Tsubouchi T."/>
            <person name="Morono Y."/>
            <person name="Uchiyama I."/>
            <person name="Ito T."/>
            <person name="Fujiyama A."/>
            <person name="Inagaki F."/>
            <person name="Takami H."/>
        </authorList>
    </citation>
    <scope>NUCLEOTIDE SEQUENCE</scope>
    <source>
        <strain evidence="12">Expedition CK06-06</strain>
    </source>
</reference>
<dbReference type="InterPro" id="IPR050065">
    <property type="entry name" value="GlmU-like"/>
</dbReference>
<keyword evidence="10" id="KW-1133">Transmembrane helix</keyword>
<comment type="similarity">
    <text evidence="2">In the C-terminal section; belongs to the CDP-alcohol phosphatidyltransferase class-I family.</text>
</comment>
<keyword evidence="8" id="KW-0548">Nucleotidyltransferase</keyword>
<evidence type="ECO:0000259" key="11">
    <source>
        <dbReference type="Pfam" id="PF12804"/>
    </source>
</evidence>
<feature type="transmembrane region" description="Helical" evidence="10">
    <location>
        <begin position="370"/>
        <end position="389"/>
    </location>
</feature>
<accession>X1E900</accession>
<dbReference type="PROSITE" id="PS00379">
    <property type="entry name" value="CDP_ALCOHOL_P_TRANSF"/>
    <property type="match status" value="1"/>
</dbReference>
<dbReference type="PANTHER" id="PTHR43584:SF8">
    <property type="entry name" value="N-ACETYLMURAMATE ALPHA-1-PHOSPHATE URIDYLYLTRANSFERASE"/>
    <property type="match status" value="1"/>
</dbReference>
<dbReference type="InterPro" id="IPR043130">
    <property type="entry name" value="CDP-OH_PTrfase_TM_dom"/>
</dbReference>
<name>X1E900_9ZZZZ</name>
<dbReference type="AlphaFoldDB" id="X1E900"/>
<proteinExistence type="inferred from homology"/>
<dbReference type="InterPro" id="IPR029044">
    <property type="entry name" value="Nucleotide-diphossugar_trans"/>
</dbReference>
<evidence type="ECO:0000256" key="3">
    <source>
        <dbReference type="ARBA" id="ARBA00007897"/>
    </source>
</evidence>
<dbReference type="PANTHER" id="PTHR43584">
    <property type="entry name" value="NUCLEOTIDYL TRANSFERASE"/>
    <property type="match status" value="1"/>
</dbReference>
<dbReference type="InterPro" id="IPR025877">
    <property type="entry name" value="MobA-like_NTP_Trfase"/>
</dbReference>
<evidence type="ECO:0000256" key="4">
    <source>
        <dbReference type="ARBA" id="ARBA00012504"/>
    </source>
</evidence>
<dbReference type="CDD" id="cd02523">
    <property type="entry name" value="PC_cytidylyltransferase"/>
    <property type="match status" value="1"/>
</dbReference>
<dbReference type="InterPro" id="IPR000462">
    <property type="entry name" value="CDP-OH_P_trans"/>
</dbReference>
<dbReference type="EMBL" id="BARU01000272">
    <property type="protein sequence ID" value="GAH29761.1"/>
    <property type="molecule type" value="Genomic_DNA"/>
</dbReference>
<dbReference type="GO" id="GO:0008654">
    <property type="term" value="P:phospholipid biosynthetic process"/>
    <property type="evidence" value="ECO:0007669"/>
    <property type="project" value="InterPro"/>
</dbReference>
<dbReference type="Gene3D" id="1.20.120.1760">
    <property type="match status" value="1"/>
</dbReference>
<evidence type="ECO:0000256" key="6">
    <source>
        <dbReference type="ARBA" id="ARBA00018322"/>
    </source>
</evidence>
<dbReference type="Gene3D" id="3.90.550.10">
    <property type="entry name" value="Spore Coat Polysaccharide Biosynthesis Protein SpsA, Chain A"/>
    <property type="match status" value="1"/>
</dbReference>
<dbReference type="Pfam" id="PF01066">
    <property type="entry name" value="CDP-OH_P_transf"/>
    <property type="match status" value="1"/>
</dbReference>
<evidence type="ECO:0000256" key="10">
    <source>
        <dbReference type="SAM" id="Phobius"/>
    </source>
</evidence>
<dbReference type="EC" id="2.7.7.74" evidence="4"/>
<evidence type="ECO:0000256" key="5">
    <source>
        <dbReference type="ARBA" id="ARBA00013268"/>
    </source>
</evidence>
<evidence type="ECO:0000256" key="2">
    <source>
        <dbReference type="ARBA" id="ARBA00006982"/>
    </source>
</evidence>
<feature type="transmembrane region" description="Helical" evidence="10">
    <location>
        <begin position="276"/>
        <end position="300"/>
    </location>
</feature>
<keyword evidence="7" id="KW-0808">Transferase</keyword>
<dbReference type="EC" id="2.7.8.34" evidence="5"/>
<comment type="similarity">
    <text evidence="3">In the N-terminal section; belongs to the MobA family.</text>
</comment>
<comment type="catalytic activity">
    <reaction evidence="1">
        <text>1D-myo-inositol 3-phosphate + CTP + H(+) = CDP-1L-myo-inositol + diphosphate</text>
        <dbReference type="Rhea" id="RHEA:30647"/>
        <dbReference type="ChEBI" id="CHEBI:15378"/>
        <dbReference type="ChEBI" id="CHEBI:33019"/>
        <dbReference type="ChEBI" id="CHEBI:37563"/>
        <dbReference type="ChEBI" id="CHEBI:58401"/>
        <dbReference type="ChEBI" id="CHEBI:62573"/>
        <dbReference type="EC" id="2.7.7.74"/>
    </reaction>
</comment>
<feature type="domain" description="MobA-like NTP transferase" evidence="11">
    <location>
        <begin position="16"/>
        <end position="145"/>
    </location>
</feature>
<evidence type="ECO:0000256" key="1">
    <source>
        <dbReference type="ARBA" id="ARBA00000729"/>
    </source>
</evidence>
<comment type="catalytic activity">
    <reaction evidence="9">
        <text>CDP-1L-myo-inositol + 1D-myo-inositol 3-phosphate = bis(1L-myo-inositol) 3,1'-phosphate 1-phosphate + CMP + H(+)</text>
        <dbReference type="Rhea" id="RHEA:31327"/>
        <dbReference type="ChEBI" id="CHEBI:15378"/>
        <dbReference type="ChEBI" id="CHEBI:58401"/>
        <dbReference type="ChEBI" id="CHEBI:60377"/>
        <dbReference type="ChEBI" id="CHEBI:62573"/>
        <dbReference type="ChEBI" id="CHEBI:62576"/>
        <dbReference type="EC" id="2.7.8.34"/>
    </reaction>
</comment>
<dbReference type="SUPFAM" id="SSF53448">
    <property type="entry name" value="Nucleotide-diphospho-sugar transferases"/>
    <property type="match status" value="1"/>
</dbReference>
<sequence length="460" mass="51869">MSIIGTKAAAEINNKVVILAAGEGKRLRTKKKNETKAQIKVYGLSLIQRAILSAKKAGLSNFIVVVGYKKEILVSHLKKLSKIHDLNIEIVENPQWEKGNGTSVYACHDLIKGNFFILMCDHLFDPSILTELSKNNLPENGAILAIDKNIDKVFDLGDATKVQDQDGSIIRIGKNLKSFNAVDTGIFFCTPTIFAALENAFRERKHSLSDGIARIINLDKMKAYDIGNKFWLDIDTEKSLKYAKRALLSQLNKISEDGFISRFVNRPISKRISVMLSYFPISPNIITIISFVTGLMAAFMFIKGNYFFTLFAGLLVQLSSIIDGCDGEIARLKFQGTPFGAWFDTILDRYVDTAISIGIGYSFWLTHPGVLSWIGCILALVGFILTSYLKKEYFRRYFEEMPKSFIRTLTKRDTRLFVIFMGAIINKPYWALISIGIISHIGIGWSFLEIYFRKNHSGRM</sequence>